<dbReference type="GO" id="GO:0000724">
    <property type="term" value="P:double-strand break repair via homologous recombination"/>
    <property type="evidence" value="ECO:0000318"/>
    <property type="project" value="GO_Central"/>
</dbReference>
<evidence type="ECO:0000256" key="1">
    <source>
        <dbReference type="PROSITE-ProRule" id="PRU00325"/>
    </source>
</evidence>
<dbReference type="Proteomes" id="UP000006718">
    <property type="component" value="Chromosome 16"/>
</dbReference>
<evidence type="ECO:0000313" key="4">
    <source>
        <dbReference type="Ensembl" id="ENSMMUP00000035164.2"/>
    </source>
</evidence>
<dbReference type="Ensembl" id="ENSMMUT00000042165.3">
    <property type="protein sequence ID" value="ENSMMUP00000035164.2"/>
    <property type="gene ID" value="ENSMMUG00000030294.3"/>
</dbReference>
<dbReference type="InParanoid" id="F6W3X5"/>
<evidence type="ECO:0000256" key="2">
    <source>
        <dbReference type="SAM" id="MobiDB-lite"/>
    </source>
</evidence>
<dbReference type="PANTHER" id="PTHR28498:SF1">
    <property type="entry name" value="ZINC FINGER SWIM DOMAIN-CONTAINING PROTEIN 7"/>
    <property type="match status" value="1"/>
</dbReference>
<dbReference type="ExpressionAtlas" id="F6W3X5">
    <property type="expression patterns" value="baseline"/>
</dbReference>
<evidence type="ECO:0000313" key="6">
    <source>
        <dbReference type="VGNC" id="VGNC:79647"/>
    </source>
</evidence>
<dbReference type="STRING" id="9544.ENSMMUP00000035164"/>
<dbReference type="Bgee" id="ENSMMUG00000030294">
    <property type="expression patterns" value="Expressed in olfactory segment of nasal mucosa and 20 other cell types or tissues"/>
</dbReference>
<dbReference type="AlphaFoldDB" id="F6W3X5"/>
<reference evidence="4" key="4">
    <citation type="submission" date="2025-09" db="UniProtKB">
        <authorList>
            <consortium name="Ensembl"/>
        </authorList>
    </citation>
    <scope>IDENTIFICATION</scope>
    <source>
        <strain evidence="4">17573</strain>
    </source>
</reference>
<feature type="compositionally biased region" description="Pro residues" evidence="2">
    <location>
        <begin position="105"/>
        <end position="118"/>
    </location>
</feature>
<feature type="region of interest" description="Disordered" evidence="2">
    <location>
        <begin position="89"/>
        <end position="188"/>
    </location>
</feature>
<dbReference type="VEuPathDB" id="HostDB:ENSMMUG00000030294"/>
<feature type="domain" description="SWIM-type" evidence="3">
    <location>
        <begin position="340"/>
        <end position="378"/>
    </location>
</feature>
<gene>
    <name evidence="4 6" type="primary">ZSWIM7</name>
</gene>
<name>F6W3X5_MACMU</name>
<dbReference type="Pfam" id="PF04434">
    <property type="entry name" value="SWIM"/>
    <property type="match status" value="1"/>
</dbReference>
<dbReference type="VGNC" id="VGNC:79647">
    <property type="gene designation" value="ZSWIM7"/>
</dbReference>
<proteinExistence type="predicted"/>
<sequence>MTHLILGNFTRGASIHSSARRREQCAATTPRPRSQTLPRSAGRRARSRLTLARFSSWMISASASSAPSSAAAPSAPCCSSSSSAAAGLENQASAAGRGSEVIGPGPRPCPRPVGPARPAPLTCQQRQQAWAPAVRRDSGWRHLHLGPRASCQPREQARGAAPVPPPRGPQEASAQTPAEEPVHAPAASSAHCRPGAILVPAPAASALWIGRALTTEQDLLASARASTSLCLALPRRASESSAGRRGQLERRSGRPVVEGVSCGTMAVVLPAVVEELLSEMAAAVQESARIPDEYLLSLKFLFGSSATQALDLVDRQSITLISSPSGRHVYQVLGSSGKTYTCLASCHYCSCPAFAFSVLRKSDSILCKHLLAVYLSQVMRTCQQLSVSDKQLTDILLMEKKQEA</sequence>
<reference evidence="4" key="2">
    <citation type="submission" date="2019-01" db="EMBL/GenBank/DDBJ databases">
        <authorList>
            <person name="Graves T."/>
            <person name="Eichler E.E."/>
            <person name="Wilson R.K."/>
        </authorList>
    </citation>
    <scope>NUCLEOTIDE SEQUENCE [LARGE SCALE GENOMIC DNA]</scope>
    <source>
        <strain evidence="4">17573</strain>
    </source>
</reference>
<accession>F6W3X5</accession>
<protein>
    <submittedName>
        <fullName evidence="4">Zinc finger SWIM-type containing 7</fullName>
    </submittedName>
</protein>
<keyword evidence="5" id="KW-1185">Reference proteome</keyword>
<dbReference type="InterPro" id="IPR007527">
    <property type="entry name" value="Znf_SWIM"/>
</dbReference>
<dbReference type="PANTHER" id="PTHR28498">
    <property type="entry name" value="ZINC FINGER SWIM DOMAIN-CONTAINING PROTEIN 7"/>
    <property type="match status" value="1"/>
</dbReference>
<dbReference type="eggNOG" id="ENOG502RZB5">
    <property type="taxonomic scope" value="Eukaryota"/>
</dbReference>
<keyword evidence="1" id="KW-0862">Zinc</keyword>
<feature type="region of interest" description="Disordered" evidence="2">
    <location>
        <begin position="15"/>
        <end position="45"/>
    </location>
</feature>
<keyword evidence="1" id="KW-0479">Metal-binding</keyword>
<dbReference type="GeneTree" id="ENSGT00390000017523"/>
<keyword evidence="1" id="KW-0863">Zinc-finger</keyword>
<dbReference type="GO" id="GO:0097196">
    <property type="term" value="C:Shu complex"/>
    <property type="evidence" value="ECO:0000318"/>
    <property type="project" value="GO_Central"/>
</dbReference>
<organism evidence="4 5">
    <name type="scientific">Macaca mulatta</name>
    <name type="common">Rhesus macaque</name>
    <dbReference type="NCBI Taxonomy" id="9544"/>
    <lineage>
        <taxon>Eukaryota</taxon>
        <taxon>Metazoa</taxon>
        <taxon>Chordata</taxon>
        <taxon>Craniata</taxon>
        <taxon>Vertebrata</taxon>
        <taxon>Euteleostomi</taxon>
        <taxon>Mammalia</taxon>
        <taxon>Eutheria</taxon>
        <taxon>Euarchontoglires</taxon>
        <taxon>Primates</taxon>
        <taxon>Haplorrhini</taxon>
        <taxon>Catarrhini</taxon>
        <taxon>Cercopithecidae</taxon>
        <taxon>Cercopithecinae</taxon>
        <taxon>Macaca</taxon>
    </lineage>
</organism>
<reference evidence="4" key="3">
    <citation type="submission" date="2025-08" db="UniProtKB">
        <authorList>
            <consortium name="Ensembl"/>
        </authorList>
    </citation>
    <scope>IDENTIFICATION</scope>
    <source>
        <strain evidence="4">17573</strain>
    </source>
</reference>
<evidence type="ECO:0000313" key="5">
    <source>
        <dbReference type="Proteomes" id="UP000006718"/>
    </source>
</evidence>
<evidence type="ECO:0000259" key="3">
    <source>
        <dbReference type="PROSITE" id="PS50966"/>
    </source>
</evidence>
<dbReference type="PaxDb" id="9544-ENSMMUP00000035164"/>
<reference evidence="5" key="1">
    <citation type="journal article" date="2007" name="Science">
        <title>Evolutionary and biomedical insights from the rhesus macaque genome.</title>
        <authorList>
            <person name="Gibbs R.A."/>
            <person name="Rogers J."/>
            <person name="Katze M.G."/>
            <person name="Bumgarner R."/>
            <person name="Weinstock G.M."/>
            <person name="Mardis E.R."/>
            <person name="Remington K.A."/>
            <person name="Strausberg R.L."/>
            <person name="Venter J.C."/>
            <person name="Wilson R.K."/>
            <person name="Batzer M.A."/>
            <person name="Bustamante C.D."/>
            <person name="Eichler E.E."/>
            <person name="Hahn M.W."/>
            <person name="Hardison R.C."/>
            <person name="Makova K.D."/>
            <person name="Miller W."/>
            <person name="Milosavljevic A."/>
            <person name="Palermo R.E."/>
            <person name="Siepel A."/>
            <person name="Sikela J.M."/>
            <person name="Attaway T."/>
            <person name="Bell S."/>
            <person name="Bernard K.E."/>
            <person name="Buhay C.J."/>
            <person name="Chandrabose M.N."/>
            <person name="Dao M."/>
            <person name="Davis C."/>
            <person name="Delehaunty K.D."/>
            <person name="Ding Y."/>
            <person name="Dinh H.H."/>
            <person name="Dugan-Rocha S."/>
            <person name="Fulton L.A."/>
            <person name="Gabisi R.A."/>
            <person name="Garner T.T."/>
            <person name="Godfrey J."/>
            <person name="Hawes A.C."/>
            <person name="Hernandez J."/>
            <person name="Hines S."/>
            <person name="Holder M."/>
            <person name="Hume J."/>
            <person name="Jhangiani S.N."/>
            <person name="Joshi V."/>
            <person name="Khan Z.M."/>
            <person name="Kirkness E.F."/>
            <person name="Cree A."/>
            <person name="Fowler R.G."/>
            <person name="Lee S."/>
            <person name="Lewis L.R."/>
            <person name="Li Z."/>
            <person name="Liu Y.-S."/>
            <person name="Moore S.M."/>
            <person name="Muzny D."/>
            <person name="Nazareth L.V."/>
            <person name="Ngo D.N."/>
            <person name="Okwuonu G.O."/>
            <person name="Pai G."/>
            <person name="Parker D."/>
            <person name="Paul H.A."/>
            <person name="Pfannkoch C."/>
            <person name="Pohl C.S."/>
            <person name="Rogers Y.-H.C."/>
            <person name="Ruiz S.J."/>
            <person name="Sabo A."/>
            <person name="Santibanez J."/>
            <person name="Schneider B.W."/>
            <person name="Smith S.M."/>
            <person name="Sodergren E."/>
            <person name="Svatek A.F."/>
            <person name="Utterback T.R."/>
            <person name="Vattathil S."/>
            <person name="Warren W."/>
            <person name="White C.S."/>
            <person name="Chinwalla A.T."/>
            <person name="Feng Y."/>
            <person name="Halpern A.L."/>
            <person name="Hillier L.W."/>
            <person name="Huang X."/>
            <person name="Minx P."/>
            <person name="Nelson J.O."/>
            <person name="Pepin K.H."/>
            <person name="Qin X."/>
            <person name="Sutton G.G."/>
            <person name="Venter E."/>
            <person name="Walenz B.P."/>
            <person name="Wallis J.W."/>
            <person name="Worley K.C."/>
            <person name="Yang S.-P."/>
            <person name="Jones S.M."/>
            <person name="Marra M.A."/>
            <person name="Rocchi M."/>
            <person name="Schein J.E."/>
            <person name="Baertsch R."/>
            <person name="Clarke L."/>
            <person name="Csuros M."/>
            <person name="Glasscock J."/>
            <person name="Harris R.A."/>
            <person name="Havlak P."/>
            <person name="Jackson A.R."/>
            <person name="Jiang H."/>
            <person name="Liu Y."/>
            <person name="Messina D.N."/>
            <person name="Shen Y."/>
            <person name="Song H.X.-Z."/>
            <person name="Wylie T."/>
            <person name="Zhang L."/>
            <person name="Birney E."/>
            <person name="Han K."/>
            <person name="Konkel M.K."/>
            <person name="Lee J."/>
            <person name="Smit A.F.A."/>
            <person name="Ullmer B."/>
            <person name="Wang H."/>
            <person name="Xing J."/>
            <person name="Burhans R."/>
            <person name="Cheng Z."/>
            <person name="Karro J.E."/>
            <person name="Ma J."/>
            <person name="Raney B."/>
            <person name="She X."/>
            <person name="Cox M.J."/>
            <person name="Demuth J.P."/>
            <person name="Dumas L.J."/>
            <person name="Han S.-G."/>
            <person name="Hopkins J."/>
            <person name="Karimpour-Fard A."/>
            <person name="Kim Y.H."/>
            <person name="Pollack J.R."/>
            <person name="Vinar T."/>
            <person name="Addo-Quaye C."/>
            <person name="Degenhardt J."/>
            <person name="Denby A."/>
            <person name="Hubisz M.J."/>
            <person name="Indap A."/>
            <person name="Kosiol C."/>
            <person name="Lahn B.T."/>
            <person name="Lawson H.A."/>
            <person name="Marklein A."/>
            <person name="Nielsen R."/>
            <person name="Vallender E.J."/>
            <person name="Clark A.G."/>
            <person name="Ferguson B."/>
            <person name="Hernandez R.D."/>
            <person name="Hirani K."/>
            <person name="Kehrer-Sawatzki H."/>
            <person name="Kolb J."/>
            <person name="Patil S."/>
            <person name="Pu L.-L."/>
            <person name="Ren Y."/>
            <person name="Smith D.G."/>
            <person name="Wheeler D.A."/>
            <person name="Schenck I."/>
            <person name="Ball E.V."/>
            <person name="Chen R."/>
            <person name="Cooper D.N."/>
            <person name="Giardine B."/>
            <person name="Hsu F."/>
            <person name="Kent W.J."/>
            <person name="Lesk A."/>
            <person name="Nelson D.L."/>
            <person name="O'brien W.E."/>
            <person name="Pruefer K."/>
            <person name="Stenson P.D."/>
            <person name="Wallace J.C."/>
            <person name="Ke H."/>
            <person name="Liu X.-M."/>
            <person name="Wang P."/>
            <person name="Xiang A.P."/>
            <person name="Yang F."/>
            <person name="Barber G.P."/>
            <person name="Haussler D."/>
            <person name="Karolchik D."/>
            <person name="Kern A.D."/>
            <person name="Kuhn R.M."/>
            <person name="Smith K.E."/>
            <person name="Zwieg A.S."/>
        </authorList>
    </citation>
    <scope>NUCLEOTIDE SEQUENCE [LARGE SCALE GENOMIC DNA]</scope>
    <source>
        <strain evidence="5">17573</strain>
    </source>
</reference>
<dbReference type="PROSITE" id="PS50966">
    <property type="entry name" value="ZF_SWIM"/>
    <property type="match status" value="1"/>
</dbReference>
<dbReference type="GO" id="GO:0008270">
    <property type="term" value="F:zinc ion binding"/>
    <property type="evidence" value="ECO:0007669"/>
    <property type="project" value="UniProtKB-KW"/>
</dbReference>